<sequence length="99" mass="11099">MSRLLKLETSTTILHPMGETVSAVGKVAFRTHLVHTDLTISAHLKTVFRRSSISGANAGPDYHRGRKMILAHGFRSCRFLLSLLEKLTSILAIVKWFRP</sequence>
<reference evidence="1" key="1">
    <citation type="submission" date="2021-06" db="EMBL/GenBank/DDBJ databases">
        <title>Parelaphostrongylus tenuis whole genome reference sequence.</title>
        <authorList>
            <person name="Garwood T.J."/>
            <person name="Larsen P.A."/>
            <person name="Fountain-Jones N.M."/>
            <person name="Garbe J.R."/>
            <person name="Macchietto M.G."/>
            <person name="Kania S.A."/>
            <person name="Gerhold R.W."/>
            <person name="Richards J.E."/>
            <person name="Wolf T.M."/>
        </authorList>
    </citation>
    <scope>NUCLEOTIDE SEQUENCE</scope>
    <source>
        <strain evidence="1">MNPRO001-30</strain>
        <tissue evidence="1">Meninges</tissue>
    </source>
</reference>
<protein>
    <submittedName>
        <fullName evidence="1">Uncharacterized protein</fullName>
    </submittedName>
</protein>
<accession>A0AAD5N1J5</accession>
<name>A0AAD5N1J5_PARTN</name>
<dbReference type="Proteomes" id="UP001196413">
    <property type="component" value="Unassembled WGS sequence"/>
</dbReference>
<dbReference type="EMBL" id="JAHQIW010003240">
    <property type="protein sequence ID" value="KAJ1357829.1"/>
    <property type="molecule type" value="Genomic_DNA"/>
</dbReference>
<gene>
    <name evidence="1" type="ORF">KIN20_016076</name>
</gene>
<proteinExistence type="predicted"/>
<comment type="caution">
    <text evidence="1">The sequence shown here is derived from an EMBL/GenBank/DDBJ whole genome shotgun (WGS) entry which is preliminary data.</text>
</comment>
<evidence type="ECO:0000313" key="1">
    <source>
        <dbReference type="EMBL" id="KAJ1357829.1"/>
    </source>
</evidence>
<organism evidence="1 2">
    <name type="scientific">Parelaphostrongylus tenuis</name>
    <name type="common">Meningeal worm</name>
    <dbReference type="NCBI Taxonomy" id="148309"/>
    <lineage>
        <taxon>Eukaryota</taxon>
        <taxon>Metazoa</taxon>
        <taxon>Ecdysozoa</taxon>
        <taxon>Nematoda</taxon>
        <taxon>Chromadorea</taxon>
        <taxon>Rhabditida</taxon>
        <taxon>Rhabditina</taxon>
        <taxon>Rhabditomorpha</taxon>
        <taxon>Strongyloidea</taxon>
        <taxon>Metastrongylidae</taxon>
        <taxon>Parelaphostrongylus</taxon>
    </lineage>
</organism>
<dbReference type="AlphaFoldDB" id="A0AAD5N1J5"/>
<evidence type="ECO:0000313" key="2">
    <source>
        <dbReference type="Proteomes" id="UP001196413"/>
    </source>
</evidence>
<keyword evidence="2" id="KW-1185">Reference proteome</keyword>